<proteinExistence type="predicted"/>
<dbReference type="STRING" id="323097.Nham_2481"/>
<evidence type="ECO:0000313" key="1">
    <source>
        <dbReference type="EMBL" id="ABE63271.1"/>
    </source>
</evidence>
<sequence length="130" mass="14158">MKGRKPANIVAGKMTSVPAPPAWLSRLGKAEFRKIVTILIERNHLTNADLGTVAAYADALSQLADSTRQVNRDGMVVATPNGLRKHPAISIQINARNQVRQLAAELGLTPVSRSRPSIRDDNEDDTSFMD</sequence>
<dbReference type="Proteomes" id="UP000001953">
    <property type="component" value="Chromosome"/>
</dbReference>
<dbReference type="KEGG" id="nha:Nham_2481"/>
<name>Q1QKH6_NITHX</name>
<dbReference type="AlphaFoldDB" id="Q1QKH6"/>
<dbReference type="HOGENOM" id="CLU_107958_4_1_5"/>
<accession>Q1QKH6</accession>
<gene>
    <name evidence="1" type="ordered locus">Nham_2481</name>
</gene>
<dbReference type="InterPro" id="IPR006448">
    <property type="entry name" value="Phage_term_ssu_P27"/>
</dbReference>
<keyword evidence="2" id="KW-1185">Reference proteome</keyword>
<organism evidence="1 2">
    <name type="scientific">Nitrobacter hamburgensis (strain DSM 10229 / NCIMB 13809 / X14)</name>
    <dbReference type="NCBI Taxonomy" id="323097"/>
    <lineage>
        <taxon>Bacteria</taxon>
        <taxon>Pseudomonadati</taxon>
        <taxon>Pseudomonadota</taxon>
        <taxon>Alphaproteobacteria</taxon>
        <taxon>Hyphomicrobiales</taxon>
        <taxon>Nitrobacteraceae</taxon>
        <taxon>Nitrobacter</taxon>
    </lineage>
</organism>
<protein>
    <submittedName>
        <fullName evidence="1">Phage terminase, small subunit, putative, P27</fullName>
    </submittedName>
</protein>
<dbReference type="eggNOG" id="COG3747">
    <property type="taxonomic scope" value="Bacteria"/>
</dbReference>
<dbReference type="EMBL" id="CP000319">
    <property type="protein sequence ID" value="ABE63271.1"/>
    <property type="molecule type" value="Genomic_DNA"/>
</dbReference>
<dbReference type="NCBIfam" id="TIGR01558">
    <property type="entry name" value="sm_term_P27"/>
    <property type="match status" value="1"/>
</dbReference>
<dbReference type="Pfam" id="PF05119">
    <property type="entry name" value="Terminase_4"/>
    <property type="match status" value="1"/>
</dbReference>
<evidence type="ECO:0000313" key="2">
    <source>
        <dbReference type="Proteomes" id="UP000001953"/>
    </source>
</evidence>
<dbReference type="RefSeq" id="WP_011510941.1">
    <property type="nucleotide sequence ID" value="NC_007964.1"/>
</dbReference>
<dbReference type="OrthoDB" id="7843333at2"/>
<reference evidence="1 2" key="1">
    <citation type="submission" date="2006-03" db="EMBL/GenBank/DDBJ databases">
        <title>Complete sequence of chromosome of Nitrobacter hamburgensis X14.</title>
        <authorList>
            <consortium name="US DOE Joint Genome Institute"/>
            <person name="Copeland A."/>
            <person name="Lucas S."/>
            <person name="Lapidus A."/>
            <person name="Barry K."/>
            <person name="Detter J.C."/>
            <person name="Glavina del Rio T."/>
            <person name="Hammon N."/>
            <person name="Israni S."/>
            <person name="Dalin E."/>
            <person name="Tice H."/>
            <person name="Pitluck S."/>
            <person name="Chain P."/>
            <person name="Malfatti S."/>
            <person name="Shin M."/>
            <person name="Vergez L."/>
            <person name="Schmutz J."/>
            <person name="Larimer F."/>
            <person name="Land M."/>
            <person name="Hauser L."/>
            <person name="Kyrpides N."/>
            <person name="Ivanova N."/>
            <person name="Ward B."/>
            <person name="Arp D."/>
            <person name="Klotz M."/>
            <person name="Stein L."/>
            <person name="O'Mullan G."/>
            <person name="Starkenburg S."/>
            <person name="Sayavedra L."/>
            <person name="Poret-Peterson A.T."/>
            <person name="Gentry M.E."/>
            <person name="Bruce D."/>
            <person name="Richardson P."/>
        </authorList>
    </citation>
    <scope>NUCLEOTIDE SEQUENCE [LARGE SCALE GENOMIC DNA]</scope>
    <source>
        <strain evidence="2">DSM 10229 / NCIMB 13809 / X14</strain>
    </source>
</reference>